<feature type="coiled-coil region" evidence="8">
    <location>
        <begin position="1048"/>
        <end position="1086"/>
    </location>
</feature>
<dbReference type="GO" id="GO:0003964">
    <property type="term" value="F:RNA-directed DNA polymerase activity"/>
    <property type="evidence" value="ECO:0007669"/>
    <property type="project" value="UniProtKB-KW"/>
</dbReference>
<gene>
    <name evidence="12" type="primary">Tf2-9_481</name>
    <name evidence="12" type="ORF">AVEN_223627_1</name>
</gene>
<dbReference type="InterPro" id="IPR000477">
    <property type="entry name" value="RT_dom"/>
</dbReference>
<evidence type="ECO:0000256" key="8">
    <source>
        <dbReference type="SAM" id="Coils"/>
    </source>
</evidence>
<evidence type="ECO:0000313" key="13">
    <source>
        <dbReference type="Proteomes" id="UP000499080"/>
    </source>
</evidence>
<evidence type="ECO:0000256" key="5">
    <source>
        <dbReference type="ARBA" id="ARBA00022759"/>
    </source>
</evidence>
<protein>
    <recommendedName>
        <fullName evidence="1">RNA-directed DNA polymerase</fullName>
        <ecNumber evidence="1">2.7.7.49</ecNumber>
    </recommendedName>
</protein>
<dbReference type="PROSITE" id="PS50878">
    <property type="entry name" value="RT_POL"/>
    <property type="match status" value="1"/>
</dbReference>
<dbReference type="InterPro" id="IPR001584">
    <property type="entry name" value="Integrase_cat-core"/>
</dbReference>
<keyword evidence="3" id="KW-0548">Nucleotidyltransferase</keyword>
<sequence length="1159" mass="134235">MQEDISLNLTLFERHAELTFLPKKDWVQKLIGLIPIEIAHLIAREPADKCNDYDHVKNLLLQRFKLSPEKFRQLFLFHQKDDEKTWQDFQHELQTYFDGWTLGLKVNTYDQLRELIIAAQMKEKAPYDLREHFLDEWSTINSPIELAKKFEDYEDVRRTIKPKHYCKGPGHYAVDCTKRRKDSKNNKSSSSPVQICSRISKERIKTRKITIGNKTFEALIDTGSSVTLIREDVSKGIIEQSKLSGDIVVLSGLGKYEVKTKGSFQREIELDGEKYCVTWHVAPAPYLEFQAVIGSDILEQAFVGFDKKGVYFRKHEDKVWFMHTQVYEARIEDEIEVKHVTNPRIRKELSELINNYIPKKTEKTNVSMRIILKDDVPVYQPARRLSFAENQAVNKQIDEWLDQGIVRQSSSEYASPIVLVKKKDGTARLCVDYRKLNRKLVKDRFPLPLIEDVLDKLQDAKVYSTLDLKNGFFHVEVNEDYKHFTSFVVPDGQFEFNKVSFGLSTSPSVFQRYVYSIFRELMRKGIVIIYMEDLIIPAKDEDEGIEKLKKVFEVASKYGLEIKFKKCQFLRRKVEFLGHVVENGTVRPSVAKTIAVKKFPVPTTVKQVQSFLGLTGYFRKFIPAYSKIAKPLSDLIRSDNPFVFEQSQIEAFEKLKKLLTESPVLSIFQQGKTTELHTDASQQGYGAVLLQEAEDGKLHPVQYMSKKTTPAEEKYSSYELEVLAVVNALRKFRTYLMGNHFKIITDCSAFQRTMDKKDLVTRIARWALLLEEFDYEIVHRSGQRMQHVDALSRYPVAIITSDTLTARLKRAQQEDEYTQSLRSMIGSNNDSDFFDKNEILYKYVDGRELIVVPRDMQTEIIKLAHEKGHFSAAKTEGVVKQEFFIPNFSKQVQNVIVNCVPCILTNKKSGKKDGFLNPIPKEDVPLKDALDKLKVQQKTFGNPKRIITDRGSAFTSKAFGDYCTNENIQHFQITTGVPRGNGQVERIHRTLIPVLTKLSIADSTKWFKFVDPLQRILNSTFNRSTKWSPFELLIGVTMRNKEDLHLRDLLMEEMMEELQEQRDELRQDAKKNIQKIQTENKRTYDRKCRNAASYLRGDLVVIQRAQFGSGLKLRPRFLGPYRIVKVKPRIRYDLEKVGNHDGPKLTNSSADLMKFYSPG</sequence>
<dbReference type="PROSITE" id="PS50994">
    <property type="entry name" value="INTEGRASE"/>
    <property type="match status" value="1"/>
</dbReference>
<dbReference type="SUPFAM" id="SSF53098">
    <property type="entry name" value="Ribonuclease H-like"/>
    <property type="match status" value="1"/>
</dbReference>
<dbReference type="CDD" id="cd09274">
    <property type="entry name" value="RNase_HI_RT_Ty3"/>
    <property type="match status" value="1"/>
</dbReference>
<dbReference type="InterPro" id="IPR043502">
    <property type="entry name" value="DNA/RNA_pol_sf"/>
</dbReference>
<evidence type="ECO:0000313" key="12">
    <source>
        <dbReference type="EMBL" id="GBN28082.1"/>
    </source>
</evidence>
<dbReference type="Pfam" id="PF00078">
    <property type="entry name" value="RVT_1"/>
    <property type="match status" value="1"/>
</dbReference>
<dbReference type="EMBL" id="BGPR01007595">
    <property type="protein sequence ID" value="GBN28082.1"/>
    <property type="molecule type" value="Genomic_DNA"/>
</dbReference>
<dbReference type="InterPro" id="IPR012337">
    <property type="entry name" value="RNaseH-like_sf"/>
</dbReference>
<dbReference type="PANTHER" id="PTHR37984">
    <property type="entry name" value="PROTEIN CBG26694"/>
    <property type="match status" value="1"/>
</dbReference>
<dbReference type="AlphaFoldDB" id="A0A4Y2MNF8"/>
<dbReference type="SUPFAM" id="SSF47353">
    <property type="entry name" value="Retrovirus capsid dimerization domain-like"/>
    <property type="match status" value="1"/>
</dbReference>
<dbReference type="GO" id="GO:0015074">
    <property type="term" value="P:DNA integration"/>
    <property type="evidence" value="ECO:0007669"/>
    <property type="project" value="UniProtKB-KW"/>
</dbReference>
<dbReference type="PROSITE" id="PS00141">
    <property type="entry name" value="ASP_PROTEASE"/>
    <property type="match status" value="1"/>
</dbReference>
<keyword evidence="5" id="KW-0255">Endonuclease</keyword>
<evidence type="ECO:0000259" key="11">
    <source>
        <dbReference type="PROSITE" id="PS50994"/>
    </source>
</evidence>
<dbReference type="Pfam" id="PF17917">
    <property type="entry name" value="RT_RNaseH"/>
    <property type="match status" value="1"/>
</dbReference>
<dbReference type="InterPro" id="IPR041373">
    <property type="entry name" value="RT_RNaseH"/>
</dbReference>
<organism evidence="12 13">
    <name type="scientific">Araneus ventricosus</name>
    <name type="common">Orbweaver spider</name>
    <name type="synonym">Epeira ventricosa</name>
    <dbReference type="NCBI Taxonomy" id="182803"/>
    <lineage>
        <taxon>Eukaryota</taxon>
        <taxon>Metazoa</taxon>
        <taxon>Ecdysozoa</taxon>
        <taxon>Arthropoda</taxon>
        <taxon>Chelicerata</taxon>
        <taxon>Arachnida</taxon>
        <taxon>Araneae</taxon>
        <taxon>Araneomorphae</taxon>
        <taxon>Entelegynae</taxon>
        <taxon>Araneoidea</taxon>
        <taxon>Araneidae</taxon>
        <taxon>Araneus</taxon>
    </lineage>
</organism>
<accession>A0A4Y2MNF8</accession>
<dbReference type="SUPFAM" id="SSF50630">
    <property type="entry name" value="Acid proteases"/>
    <property type="match status" value="1"/>
</dbReference>
<dbReference type="InterPro" id="IPR018061">
    <property type="entry name" value="Retropepsins"/>
</dbReference>
<keyword evidence="8" id="KW-0175">Coiled coil</keyword>
<name>A0A4Y2MNF8_ARAVE</name>
<dbReference type="OrthoDB" id="6418967at2759"/>
<keyword evidence="7" id="KW-0695">RNA-directed DNA polymerase</keyword>
<dbReference type="Proteomes" id="UP000499080">
    <property type="component" value="Unassembled WGS sequence"/>
</dbReference>
<evidence type="ECO:0000256" key="6">
    <source>
        <dbReference type="ARBA" id="ARBA00022801"/>
    </source>
</evidence>
<keyword evidence="13" id="KW-1185">Reference proteome</keyword>
<dbReference type="CDD" id="cd00303">
    <property type="entry name" value="retropepsin_like"/>
    <property type="match status" value="1"/>
</dbReference>
<dbReference type="InterPro" id="IPR036397">
    <property type="entry name" value="RNaseH_sf"/>
</dbReference>
<dbReference type="InterPro" id="IPR001995">
    <property type="entry name" value="Peptidase_A2_cat"/>
</dbReference>
<feature type="domain" description="Integrase catalytic" evidence="11">
    <location>
        <begin position="876"/>
        <end position="1037"/>
    </location>
</feature>
<feature type="domain" description="Peptidase A2" evidence="9">
    <location>
        <begin position="216"/>
        <end position="254"/>
    </location>
</feature>
<dbReference type="InterPro" id="IPR041588">
    <property type="entry name" value="Integrase_H2C2"/>
</dbReference>
<dbReference type="PANTHER" id="PTHR37984:SF5">
    <property type="entry name" value="PROTEIN NYNRIN-LIKE"/>
    <property type="match status" value="1"/>
</dbReference>
<keyword evidence="2" id="KW-0808">Transferase</keyword>
<dbReference type="InterPro" id="IPR001969">
    <property type="entry name" value="Aspartic_peptidase_AS"/>
</dbReference>
<feature type="domain" description="Reverse transcriptase" evidence="10">
    <location>
        <begin position="401"/>
        <end position="581"/>
    </location>
</feature>
<dbReference type="SUPFAM" id="SSF56672">
    <property type="entry name" value="DNA/RNA polymerases"/>
    <property type="match status" value="1"/>
</dbReference>
<dbReference type="InterPro" id="IPR050951">
    <property type="entry name" value="Retrovirus_Pol_polyprotein"/>
</dbReference>
<dbReference type="Gene3D" id="3.30.70.270">
    <property type="match status" value="2"/>
</dbReference>
<evidence type="ECO:0000256" key="4">
    <source>
        <dbReference type="ARBA" id="ARBA00022722"/>
    </source>
</evidence>
<evidence type="ECO:0000259" key="9">
    <source>
        <dbReference type="PROSITE" id="PS50175"/>
    </source>
</evidence>
<evidence type="ECO:0000256" key="7">
    <source>
        <dbReference type="ARBA" id="ARBA00022918"/>
    </source>
</evidence>
<proteinExistence type="predicted"/>
<reference evidence="12 13" key="1">
    <citation type="journal article" date="2019" name="Sci. Rep.">
        <title>Orb-weaving spider Araneus ventricosus genome elucidates the spidroin gene catalogue.</title>
        <authorList>
            <person name="Kono N."/>
            <person name="Nakamura H."/>
            <person name="Ohtoshi R."/>
            <person name="Moran D.A.P."/>
            <person name="Shinohara A."/>
            <person name="Yoshida Y."/>
            <person name="Fujiwara M."/>
            <person name="Mori M."/>
            <person name="Tomita M."/>
            <person name="Arakawa K."/>
        </authorList>
    </citation>
    <scope>NUCLEOTIDE SEQUENCE [LARGE SCALE GENOMIC DNA]</scope>
</reference>
<dbReference type="GO" id="GO:0004519">
    <property type="term" value="F:endonuclease activity"/>
    <property type="evidence" value="ECO:0007669"/>
    <property type="project" value="UniProtKB-KW"/>
</dbReference>
<dbReference type="Gene3D" id="1.10.340.70">
    <property type="match status" value="1"/>
</dbReference>
<evidence type="ECO:0000259" key="10">
    <source>
        <dbReference type="PROSITE" id="PS50878"/>
    </source>
</evidence>
<dbReference type="Pfam" id="PF17921">
    <property type="entry name" value="Integrase_H2C2"/>
    <property type="match status" value="1"/>
</dbReference>
<evidence type="ECO:0000256" key="2">
    <source>
        <dbReference type="ARBA" id="ARBA00022679"/>
    </source>
</evidence>
<comment type="caution">
    <text evidence="12">The sequence shown here is derived from an EMBL/GenBank/DDBJ whole genome shotgun (WGS) entry which is preliminary data.</text>
</comment>
<dbReference type="Gene3D" id="3.10.10.10">
    <property type="entry name" value="HIV Type 1 Reverse Transcriptase, subunit A, domain 1"/>
    <property type="match status" value="1"/>
</dbReference>
<dbReference type="EC" id="2.7.7.49" evidence="1"/>
<dbReference type="InterPro" id="IPR021109">
    <property type="entry name" value="Peptidase_aspartic_dom_sf"/>
</dbReference>
<keyword evidence="6" id="KW-0378">Hydrolase</keyword>
<dbReference type="Pfam" id="PF00077">
    <property type="entry name" value="RVP"/>
    <property type="match status" value="1"/>
</dbReference>
<dbReference type="GO" id="GO:0004190">
    <property type="term" value="F:aspartic-type endopeptidase activity"/>
    <property type="evidence" value="ECO:0007669"/>
    <property type="project" value="InterPro"/>
</dbReference>
<keyword evidence="4" id="KW-0540">Nuclease</keyword>
<dbReference type="Gene3D" id="3.30.420.10">
    <property type="entry name" value="Ribonuclease H-like superfamily/Ribonuclease H"/>
    <property type="match status" value="1"/>
</dbReference>
<dbReference type="GO" id="GO:0006508">
    <property type="term" value="P:proteolysis"/>
    <property type="evidence" value="ECO:0007669"/>
    <property type="project" value="InterPro"/>
</dbReference>
<dbReference type="PROSITE" id="PS50175">
    <property type="entry name" value="ASP_PROT_RETROV"/>
    <property type="match status" value="1"/>
</dbReference>
<dbReference type="GO" id="GO:0042575">
    <property type="term" value="C:DNA polymerase complex"/>
    <property type="evidence" value="ECO:0007669"/>
    <property type="project" value="UniProtKB-ARBA"/>
</dbReference>
<evidence type="ECO:0000256" key="1">
    <source>
        <dbReference type="ARBA" id="ARBA00012493"/>
    </source>
</evidence>
<dbReference type="Gene3D" id="2.40.70.10">
    <property type="entry name" value="Acid Proteases"/>
    <property type="match status" value="1"/>
</dbReference>
<dbReference type="GO" id="GO:0003723">
    <property type="term" value="F:RNA binding"/>
    <property type="evidence" value="ECO:0007669"/>
    <property type="project" value="UniProtKB-KW"/>
</dbReference>
<dbReference type="InterPro" id="IPR043128">
    <property type="entry name" value="Rev_trsase/Diguanyl_cyclase"/>
</dbReference>
<dbReference type="FunFam" id="3.10.20.370:FF:000001">
    <property type="entry name" value="Retrovirus-related Pol polyprotein from transposon 17.6-like protein"/>
    <property type="match status" value="1"/>
</dbReference>
<dbReference type="CDD" id="cd01647">
    <property type="entry name" value="RT_LTR"/>
    <property type="match status" value="1"/>
</dbReference>
<evidence type="ECO:0000256" key="3">
    <source>
        <dbReference type="ARBA" id="ARBA00022695"/>
    </source>
</evidence>
<dbReference type="FunFam" id="3.30.70.270:FF:000026">
    <property type="entry name" value="Transposon Ty3-G Gag-Pol polyprotein"/>
    <property type="match status" value="1"/>
</dbReference>